<organism evidence="1 2">
    <name type="scientific">Henosepilachna vigintioctopunctata</name>
    <dbReference type="NCBI Taxonomy" id="420089"/>
    <lineage>
        <taxon>Eukaryota</taxon>
        <taxon>Metazoa</taxon>
        <taxon>Ecdysozoa</taxon>
        <taxon>Arthropoda</taxon>
        <taxon>Hexapoda</taxon>
        <taxon>Insecta</taxon>
        <taxon>Pterygota</taxon>
        <taxon>Neoptera</taxon>
        <taxon>Endopterygota</taxon>
        <taxon>Coleoptera</taxon>
        <taxon>Polyphaga</taxon>
        <taxon>Cucujiformia</taxon>
        <taxon>Coccinelloidea</taxon>
        <taxon>Coccinellidae</taxon>
        <taxon>Epilachninae</taxon>
        <taxon>Epilachnini</taxon>
        <taxon>Henosepilachna</taxon>
    </lineage>
</organism>
<comment type="caution">
    <text evidence="1">The sequence shown here is derived from an EMBL/GenBank/DDBJ whole genome shotgun (WGS) entry which is preliminary data.</text>
</comment>
<dbReference type="Proteomes" id="UP001431783">
    <property type="component" value="Unassembled WGS sequence"/>
</dbReference>
<gene>
    <name evidence="1" type="ORF">WA026_005003</name>
</gene>
<protein>
    <submittedName>
        <fullName evidence="1">Uncharacterized protein</fullName>
    </submittedName>
</protein>
<evidence type="ECO:0000313" key="2">
    <source>
        <dbReference type="Proteomes" id="UP001431783"/>
    </source>
</evidence>
<evidence type="ECO:0000313" key="1">
    <source>
        <dbReference type="EMBL" id="KAK9884066.1"/>
    </source>
</evidence>
<keyword evidence="2" id="KW-1185">Reference proteome</keyword>
<reference evidence="1 2" key="1">
    <citation type="submission" date="2023-03" db="EMBL/GenBank/DDBJ databases">
        <title>Genome insight into feeding habits of ladybird beetles.</title>
        <authorList>
            <person name="Li H.-S."/>
            <person name="Huang Y.-H."/>
            <person name="Pang H."/>
        </authorList>
    </citation>
    <scope>NUCLEOTIDE SEQUENCE [LARGE SCALE GENOMIC DNA]</scope>
    <source>
        <strain evidence="1">SYSU_2023b</strain>
        <tissue evidence="1">Whole body</tissue>
    </source>
</reference>
<name>A0AAW1UKD3_9CUCU</name>
<dbReference type="EMBL" id="JARQZJ010000092">
    <property type="protein sequence ID" value="KAK9884066.1"/>
    <property type="molecule type" value="Genomic_DNA"/>
</dbReference>
<accession>A0AAW1UKD3</accession>
<proteinExistence type="predicted"/>
<sequence>MCDKISESEDKEKSTKFSIFSIDSLLSKTNISNEPASETPNLFSSVDNFSSVEIKNHFGKYFNGQIQDYCNISGNECEKNCDNRRNDFDKVNENVVSTSDDFYHSSTSQEEGK</sequence>
<dbReference type="AlphaFoldDB" id="A0AAW1UKD3"/>